<organism evidence="2 3">
    <name type="scientific">Calycina marina</name>
    <dbReference type="NCBI Taxonomy" id="1763456"/>
    <lineage>
        <taxon>Eukaryota</taxon>
        <taxon>Fungi</taxon>
        <taxon>Dikarya</taxon>
        <taxon>Ascomycota</taxon>
        <taxon>Pezizomycotina</taxon>
        <taxon>Leotiomycetes</taxon>
        <taxon>Helotiales</taxon>
        <taxon>Pezizellaceae</taxon>
        <taxon>Calycina</taxon>
    </lineage>
</organism>
<protein>
    <submittedName>
        <fullName evidence="2">Fasciclin domain-containing protein</fullName>
    </submittedName>
</protein>
<dbReference type="InterPro" id="IPR050904">
    <property type="entry name" value="Adhesion/Biosynth-related"/>
</dbReference>
<proteinExistence type="predicted"/>
<dbReference type="Gene3D" id="2.30.180.10">
    <property type="entry name" value="FAS1 domain"/>
    <property type="match status" value="2"/>
</dbReference>
<evidence type="ECO:0000313" key="3">
    <source>
        <dbReference type="Proteomes" id="UP000887226"/>
    </source>
</evidence>
<feature type="domain" description="FAS1" evidence="1">
    <location>
        <begin position="1"/>
        <end position="115"/>
    </location>
</feature>
<feature type="domain" description="FAS1" evidence="1">
    <location>
        <begin position="119"/>
        <end position="281"/>
    </location>
</feature>
<dbReference type="PANTHER" id="PTHR10900">
    <property type="entry name" value="PERIOSTIN-RELATED"/>
    <property type="match status" value="1"/>
</dbReference>
<dbReference type="InterPro" id="IPR036378">
    <property type="entry name" value="FAS1_dom_sf"/>
</dbReference>
<dbReference type="SUPFAM" id="SSF82153">
    <property type="entry name" value="FAS1 domain"/>
    <property type="match status" value="2"/>
</dbReference>
<dbReference type="Proteomes" id="UP000887226">
    <property type="component" value="Unassembled WGS sequence"/>
</dbReference>
<accession>A0A9P8CG96</accession>
<sequence>MTKLTALIDEFPDLVATLNGTVANYTLFAPTDAAFAKIPEHGKKPPKELVEKVLLYHVSPDFYPAGRVLASHTIPSALGSDGLGGDAQRLRVGLGLKGLAVNFYSRIIHGVDSLLLPPPPALKIIELLPGEFSTLQLALINTGLGPKLKDAPHTGATFFAPSNLAFKKLGARLNAFLFSKYGEKYLKALLEYHIVANQTLYSDAFYRSKDSASNMVAVEGEGVPKGYLHVDLPTLLDEKSLSIDIARWGGFISMKINGFSSVAVQDGIAKDGVIHVVSSLLIPPKTPGGASWMGEELDVEDFKSRFDTQKFEREDL</sequence>
<dbReference type="AlphaFoldDB" id="A0A9P8CG96"/>
<comment type="caution">
    <text evidence="2">The sequence shown here is derived from an EMBL/GenBank/DDBJ whole genome shotgun (WGS) entry which is preliminary data.</text>
</comment>
<name>A0A9P8CG96_9HELO</name>
<keyword evidence="3" id="KW-1185">Reference proteome</keyword>
<dbReference type="SMART" id="SM00554">
    <property type="entry name" value="FAS1"/>
    <property type="match status" value="2"/>
</dbReference>
<evidence type="ECO:0000313" key="2">
    <source>
        <dbReference type="EMBL" id="KAG9244231.1"/>
    </source>
</evidence>
<reference evidence="2" key="1">
    <citation type="journal article" date="2021" name="IMA Fungus">
        <title>Genomic characterization of three marine fungi, including Emericellopsis atlantica sp. nov. with signatures of a generalist lifestyle and marine biomass degradation.</title>
        <authorList>
            <person name="Hagestad O.C."/>
            <person name="Hou L."/>
            <person name="Andersen J.H."/>
            <person name="Hansen E.H."/>
            <person name="Altermark B."/>
            <person name="Li C."/>
            <person name="Kuhnert E."/>
            <person name="Cox R.J."/>
            <person name="Crous P.W."/>
            <person name="Spatafora J.W."/>
            <person name="Lail K."/>
            <person name="Amirebrahimi M."/>
            <person name="Lipzen A."/>
            <person name="Pangilinan J."/>
            <person name="Andreopoulos W."/>
            <person name="Hayes R.D."/>
            <person name="Ng V."/>
            <person name="Grigoriev I.V."/>
            <person name="Jackson S.A."/>
            <person name="Sutton T.D.S."/>
            <person name="Dobson A.D.W."/>
            <person name="Rama T."/>
        </authorList>
    </citation>
    <scope>NUCLEOTIDE SEQUENCE</scope>
    <source>
        <strain evidence="2">TRa3180A</strain>
    </source>
</reference>
<dbReference type="EMBL" id="MU253920">
    <property type="protein sequence ID" value="KAG9244231.1"/>
    <property type="molecule type" value="Genomic_DNA"/>
</dbReference>
<evidence type="ECO:0000259" key="1">
    <source>
        <dbReference type="PROSITE" id="PS50213"/>
    </source>
</evidence>
<dbReference type="PROSITE" id="PS50213">
    <property type="entry name" value="FAS1"/>
    <property type="match status" value="2"/>
</dbReference>
<dbReference type="OrthoDB" id="7700931at2759"/>
<dbReference type="Pfam" id="PF02469">
    <property type="entry name" value="Fasciclin"/>
    <property type="match status" value="2"/>
</dbReference>
<gene>
    <name evidence="2" type="ORF">BJ878DRAFT_507190</name>
</gene>
<dbReference type="PANTHER" id="PTHR10900:SF125">
    <property type="entry name" value="FAS1 DOMAIN-CONTAINING PROTEIN YLR001C"/>
    <property type="match status" value="1"/>
</dbReference>
<dbReference type="InterPro" id="IPR000782">
    <property type="entry name" value="FAS1_domain"/>
</dbReference>